<protein>
    <recommendedName>
        <fullName evidence="2">DUF7907 domain-containing protein</fullName>
    </recommendedName>
</protein>
<name>F0X7L9_GROCL</name>
<proteinExistence type="predicted"/>
<dbReference type="GeneID" id="25980313"/>
<evidence type="ECO:0000313" key="3">
    <source>
        <dbReference type="EMBL" id="EFX06515.1"/>
    </source>
</evidence>
<dbReference type="HOGENOM" id="CLU_1094388_0_0_1"/>
<evidence type="ECO:0000259" key="2">
    <source>
        <dbReference type="Pfam" id="PF25484"/>
    </source>
</evidence>
<dbReference type="RefSeq" id="XP_014175997.1">
    <property type="nucleotide sequence ID" value="XM_014320522.1"/>
</dbReference>
<sequence length="254" mass="27402">MLYTIRNLVLFSACVSAASIDLQQSAQEQPEPEGQDYLASQTAYGFYLMAHVSRGRDTHPPVNGLILQGYHVGASIDAGIFHATDAHNPGRVFYINGTNRQYTAITDAGMFPYGLTMPRPGRQNQGGVNPVMIQAGSGTPAHVAQYGPDIQLVNELGVGTYLACDRPSAYYRRNLLQLEYSYSDCRKKATGNKGGKLGDEVASEVAEAEDCSKPVVPSGCAAIVLVPHCTALPPMHPGPGNYINHKYARRVPCM</sequence>
<feature type="signal peptide" evidence="1">
    <location>
        <begin position="1"/>
        <end position="17"/>
    </location>
</feature>
<evidence type="ECO:0000256" key="1">
    <source>
        <dbReference type="SAM" id="SignalP"/>
    </source>
</evidence>
<accession>F0X7L9</accession>
<dbReference type="Proteomes" id="UP000007796">
    <property type="component" value="Unassembled WGS sequence"/>
</dbReference>
<dbReference type="Pfam" id="PF25484">
    <property type="entry name" value="DUF7907"/>
    <property type="match status" value="1"/>
</dbReference>
<dbReference type="EMBL" id="GL629729">
    <property type="protein sequence ID" value="EFX06515.1"/>
    <property type="molecule type" value="Genomic_DNA"/>
</dbReference>
<dbReference type="InterPro" id="IPR057229">
    <property type="entry name" value="DUF7907"/>
</dbReference>
<dbReference type="InParanoid" id="F0X7L9"/>
<feature type="domain" description="DUF7907" evidence="2">
    <location>
        <begin position="45"/>
        <end position="229"/>
    </location>
</feature>
<keyword evidence="4" id="KW-1185">Reference proteome</keyword>
<keyword evidence="1" id="KW-0732">Signal</keyword>
<dbReference type="OrthoDB" id="3518533at2759"/>
<organism evidence="4">
    <name type="scientific">Grosmannia clavigera (strain kw1407 / UAMH 11150)</name>
    <name type="common">Blue stain fungus</name>
    <name type="synonym">Graphiocladiella clavigera</name>
    <dbReference type="NCBI Taxonomy" id="655863"/>
    <lineage>
        <taxon>Eukaryota</taxon>
        <taxon>Fungi</taxon>
        <taxon>Dikarya</taxon>
        <taxon>Ascomycota</taxon>
        <taxon>Pezizomycotina</taxon>
        <taxon>Sordariomycetes</taxon>
        <taxon>Sordariomycetidae</taxon>
        <taxon>Ophiostomatales</taxon>
        <taxon>Ophiostomataceae</taxon>
        <taxon>Leptographium</taxon>
    </lineage>
</organism>
<dbReference type="AlphaFoldDB" id="F0X7L9"/>
<evidence type="ECO:0000313" key="4">
    <source>
        <dbReference type="Proteomes" id="UP000007796"/>
    </source>
</evidence>
<dbReference type="eggNOG" id="ENOG502RUG4">
    <property type="taxonomic scope" value="Eukaryota"/>
</dbReference>
<gene>
    <name evidence="3" type="ORF">CMQ_6836</name>
</gene>
<reference evidence="3 4" key="1">
    <citation type="journal article" date="2011" name="Proc. Natl. Acad. Sci. U.S.A.">
        <title>Genome and transcriptome analyses of the mountain pine beetle-fungal symbiont Grosmannia clavigera, a lodgepole pine pathogen.</title>
        <authorList>
            <person name="DiGuistini S."/>
            <person name="Wang Y."/>
            <person name="Liao N.Y."/>
            <person name="Taylor G."/>
            <person name="Tanguay P."/>
            <person name="Feau N."/>
            <person name="Henrissat B."/>
            <person name="Chan S.K."/>
            <person name="Hesse-Orce U."/>
            <person name="Alamouti S.M."/>
            <person name="Tsui C.K.M."/>
            <person name="Docking R.T."/>
            <person name="Levasseur A."/>
            <person name="Haridas S."/>
            <person name="Robertson G."/>
            <person name="Birol I."/>
            <person name="Holt R.A."/>
            <person name="Marra M.A."/>
            <person name="Hamelin R.C."/>
            <person name="Hirst M."/>
            <person name="Jones S.J.M."/>
            <person name="Bohlmann J."/>
            <person name="Breuil C."/>
        </authorList>
    </citation>
    <scope>NUCLEOTIDE SEQUENCE [LARGE SCALE GENOMIC DNA]</scope>
    <source>
        <strain evidence="4">kw1407 / UAMH 11150</strain>
    </source>
</reference>
<dbReference type="STRING" id="655863.F0X7L9"/>
<feature type="chain" id="PRO_5003263773" description="DUF7907 domain-containing protein" evidence="1">
    <location>
        <begin position="18"/>
        <end position="254"/>
    </location>
</feature>